<dbReference type="AlphaFoldDB" id="A0A8H5LJR4"/>
<accession>A0A8H5LJR4</accession>
<proteinExistence type="predicted"/>
<feature type="region of interest" description="Disordered" evidence="1">
    <location>
        <begin position="185"/>
        <end position="219"/>
    </location>
</feature>
<evidence type="ECO:0000259" key="2">
    <source>
        <dbReference type="Pfam" id="PF10544"/>
    </source>
</evidence>
<evidence type="ECO:0000313" key="3">
    <source>
        <dbReference type="EMBL" id="KAF5360095.1"/>
    </source>
</evidence>
<feature type="domain" description="Bacteriophage T5 Orf172 DNA-binding" evidence="2">
    <location>
        <begin position="585"/>
        <end position="629"/>
    </location>
</feature>
<gene>
    <name evidence="3" type="ORF">D9757_013646</name>
</gene>
<dbReference type="OrthoDB" id="3038115at2759"/>
<reference evidence="3 4" key="1">
    <citation type="journal article" date="2020" name="ISME J.">
        <title>Uncovering the hidden diversity of litter-decomposition mechanisms in mushroom-forming fungi.</title>
        <authorList>
            <person name="Floudas D."/>
            <person name="Bentzer J."/>
            <person name="Ahren D."/>
            <person name="Johansson T."/>
            <person name="Persson P."/>
            <person name="Tunlid A."/>
        </authorList>
    </citation>
    <scope>NUCLEOTIDE SEQUENCE [LARGE SCALE GENOMIC DNA]</scope>
    <source>
        <strain evidence="3 4">CBS 406.79</strain>
    </source>
</reference>
<dbReference type="InterPro" id="IPR018306">
    <property type="entry name" value="Phage_T5_Orf172_DNA-bd"/>
</dbReference>
<dbReference type="Pfam" id="PF10544">
    <property type="entry name" value="T5orf172"/>
    <property type="match status" value="1"/>
</dbReference>
<organism evidence="3 4">
    <name type="scientific">Collybiopsis confluens</name>
    <dbReference type="NCBI Taxonomy" id="2823264"/>
    <lineage>
        <taxon>Eukaryota</taxon>
        <taxon>Fungi</taxon>
        <taxon>Dikarya</taxon>
        <taxon>Basidiomycota</taxon>
        <taxon>Agaricomycotina</taxon>
        <taxon>Agaricomycetes</taxon>
        <taxon>Agaricomycetidae</taxon>
        <taxon>Agaricales</taxon>
        <taxon>Marasmiineae</taxon>
        <taxon>Omphalotaceae</taxon>
        <taxon>Collybiopsis</taxon>
    </lineage>
</organism>
<evidence type="ECO:0000313" key="4">
    <source>
        <dbReference type="Proteomes" id="UP000518752"/>
    </source>
</evidence>
<sequence>MDLVSGLGDEVASAHNDFIAAWMGWTTSHGSNQVVVEDVQVSLLTLTRYTETLLAHLRTAETSIKAGIGHLTDQLCIHSGSYAEEWLKLNSGYLLDFIGNLREDAVTLSVNRLIIDMISLRSHSANSSLSRANSMSEQDLCTLAFFSTSLAVLKRLVAHFKPTLPIVFSSKRPLRLSRRRLEQRISTGSDNIDSHTKSPPEEQPHIHSHTHSKICDSEEDDLRDQDLTDGLIRQMIIAASEDSSSSDSMAAFIRLKKTRIQTVLGAIDRFDFKKQLIIDRVQEAIRGLRARQESHYSRYSELDNTAEIMADNLQVELRKLDDRYRSVPEVTAATFKAHDSSFLAVTRSFDNLWSIALRSLSENESFDRSAVVLEIAAELSCLDTLPSAVFNQTVHTSLRSKLRPIVQPLMLEFHAERVSTDSALGLHDCLSMTSSSASTSLDRICDEALPPPSVSPAEYQTELEPPIADVSDSKLEPSTADVSDSYMAHSPEAGAKRRFNGFAFTPNVPNVGREAFDEYWYVTTQDSYQYKCTEDSPQRFAEYSLGSYNDASMTRVFDAKRSSRKLNYVWRRALRRKISRADRAGWLYVFYENGLFKVGRTSDMQRRMAEWDATCPVKGRRRPQNTWSIFYLKPNACLDRVIDVAIIGGRVHREKFKLRSGDPQLIYKELIVPPKSVIEEVAEHTHVLYSDEAQHVSQLNGISTHSPFVDYLMGISY</sequence>
<dbReference type="EMBL" id="JAACJN010000220">
    <property type="protein sequence ID" value="KAF5360095.1"/>
    <property type="molecule type" value="Genomic_DNA"/>
</dbReference>
<comment type="caution">
    <text evidence="3">The sequence shown here is derived from an EMBL/GenBank/DDBJ whole genome shotgun (WGS) entry which is preliminary data.</text>
</comment>
<protein>
    <recommendedName>
        <fullName evidence="2">Bacteriophage T5 Orf172 DNA-binding domain-containing protein</fullName>
    </recommendedName>
</protein>
<keyword evidence="4" id="KW-1185">Reference proteome</keyword>
<dbReference type="Proteomes" id="UP000518752">
    <property type="component" value="Unassembled WGS sequence"/>
</dbReference>
<feature type="compositionally biased region" description="Basic and acidic residues" evidence="1">
    <location>
        <begin position="192"/>
        <end position="205"/>
    </location>
</feature>
<name>A0A8H5LJR4_9AGAR</name>
<evidence type="ECO:0000256" key="1">
    <source>
        <dbReference type="SAM" id="MobiDB-lite"/>
    </source>
</evidence>